<dbReference type="OrthoDB" id="1898221at2759"/>
<dbReference type="Pfam" id="PF14828">
    <property type="entry name" value="Amnionless"/>
    <property type="match status" value="1"/>
</dbReference>
<dbReference type="PANTHER" id="PTHR14995">
    <property type="entry name" value="AMNIONLESS"/>
    <property type="match status" value="1"/>
</dbReference>
<feature type="signal peptide" evidence="10">
    <location>
        <begin position="1"/>
        <end position="20"/>
    </location>
</feature>
<reference evidence="11 12" key="2">
    <citation type="submission" date="2018-11" db="EMBL/GenBank/DDBJ databases">
        <authorList>
            <consortium name="Pathogen Informatics"/>
        </authorList>
    </citation>
    <scope>NUCLEOTIDE SEQUENCE [LARGE SCALE GENOMIC DNA]</scope>
</reference>
<evidence type="ECO:0000313" key="13">
    <source>
        <dbReference type="WBParaSite" id="GPUH_0000148201-mRNA-1"/>
    </source>
</evidence>
<dbReference type="GO" id="GO:0015031">
    <property type="term" value="P:protein transport"/>
    <property type="evidence" value="ECO:0007669"/>
    <property type="project" value="UniProtKB-KW"/>
</dbReference>
<dbReference type="PANTHER" id="PTHR14995:SF2">
    <property type="entry name" value="PROTEIN AMNIONLESS"/>
    <property type="match status" value="1"/>
</dbReference>
<organism evidence="13">
    <name type="scientific">Gongylonema pulchrum</name>
    <dbReference type="NCBI Taxonomy" id="637853"/>
    <lineage>
        <taxon>Eukaryota</taxon>
        <taxon>Metazoa</taxon>
        <taxon>Ecdysozoa</taxon>
        <taxon>Nematoda</taxon>
        <taxon>Chromadorea</taxon>
        <taxon>Rhabditida</taxon>
        <taxon>Spirurina</taxon>
        <taxon>Spiruromorpha</taxon>
        <taxon>Spiruroidea</taxon>
        <taxon>Gongylonematidae</taxon>
        <taxon>Gongylonema</taxon>
    </lineage>
</organism>
<keyword evidence="9" id="KW-0472">Membrane</keyword>
<comment type="subcellular location">
    <subcellularLocation>
        <location evidence="1">Cell membrane</location>
        <topology evidence="1">Single-pass type I membrane protein</topology>
    </subcellularLocation>
</comment>
<dbReference type="InterPro" id="IPR026112">
    <property type="entry name" value="AMN"/>
</dbReference>
<keyword evidence="5" id="KW-0812">Transmembrane</keyword>
<keyword evidence="12" id="KW-1185">Reference proteome</keyword>
<dbReference type="GO" id="GO:0016324">
    <property type="term" value="C:apical plasma membrane"/>
    <property type="evidence" value="ECO:0007669"/>
    <property type="project" value="TreeGrafter"/>
</dbReference>
<keyword evidence="7" id="KW-0653">Protein transport</keyword>
<dbReference type="EMBL" id="UYRT01001801">
    <property type="protein sequence ID" value="VDK30169.1"/>
    <property type="molecule type" value="Genomic_DNA"/>
</dbReference>
<evidence type="ECO:0000256" key="3">
    <source>
        <dbReference type="ARBA" id="ARBA00022448"/>
    </source>
</evidence>
<reference evidence="13" key="1">
    <citation type="submission" date="2016-06" db="UniProtKB">
        <authorList>
            <consortium name="WormBaseParasite"/>
        </authorList>
    </citation>
    <scope>IDENTIFICATION</scope>
</reference>
<dbReference type="AlphaFoldDB" id="A0A183CYD8"/>
<evidence type="ECO:0000256" key="10">
    <source>
        <dbReference type="SAM" id="SignalP"/>
    </source>
</evidence>
<evidence type="ECO:0000256" key="7">
    <source>
        <dbReference type="ARBA" id="ARBA00022927"/>
    </source>
</evidence>
<proteinExistence type="predicted"/>
<keyword evidence="6 10" id="KW-0732">Signal</keyword>
<evidence type="ECO:0000256" key="5">
    <source>
        <dbReference type="ARBA" id="ARBA00022692"/>
    </source>
</evidence>
<evidence type="ECO:0000313" key="11">
    <source>
        <dbReference type="EMBL" id="VDK30169.1"/>
    </source>
</evidence>
<keyword evidence="8" id="KW-1133">Transmembrane helix</keyword>
<evidence type="ECO:0000256" key="4">
    <source>
        <dbReference type="ARBA" id="ARBA00022475"/>
    </source>
</evidence>
<accession>A0A183CYD8</accession>
<keyword evidence="3" id="KW-0813">Transport</keyword>
<dbReference type="Proteomes" id="UP000271098">
    <property type="component" value="Unassembled WGS sequence"/>
</dbReference>
<evidence type="ECO:0000256" key="9">
    <source>
        <dbReference type="ARBA" id="ARBA00023136"/>
    </source>
</evidence>
<name>A0A183CYD8_9BILA</name>
<dbReference type="GO" id="GO:0006898">
    <property type="term" value="P:receptor-mediated endocytosis"/>
    <property type="evidence" value="ECO:0007669"/>
    <property type="project" value="TreeGrafter"/>
</dbReference>
<protein>
    <recommendedName>
        <fullName evidence="2">Protein amnionless</fullName>
    </recommendedName>
</protein>
<keyword evidence="4" id="KW-1003">Cell membrane</keyword>
<evidence type="ECO:0000256" key="6">
    <source>
        <dbReference type="ARBA" id="ARBA00022729"/>
    </source>
</evidence>
<gene>
    <name evidence="11" type="ORF">GPUH_LOCUS1479</name>
</gene>
<evidence type="ECO:0000313" key="12">
    <source>
        <dbReference type="Proteomes" id="UP000271098"/>
    </source>
</evidence>
<dbReference type="WBParaSite" id="GPUH_0000148201-mRNA-1">
    <property type="protein sequence ID" value="GPUH_0000148201-mRNA-1"/>
    <property type="gene ID" value="GPUH_0000148201"/>
</dbReference>
<dbReference type="GO" id="GO:0030139">
    <property type="term" value="C:endocytic vesicle"/>
    <property type="evidence" value="ECO:0007669"/>
    <property type="project" value="TreeGrafter"/>
</dbReference>
<evidence type="ECO:0000256" key="8">
    <source>
        <dbReference type="ARBA" id="ARBA00022989"/>
    </source>
</evidence>
<evidence type="ECO:0000256" key="1">
    <source>
        <dbReference type="ARBA" id="ARBA00004251"/>
    </source>
</evidence>
<evidence type="ECO:0000256" key="2">
    <source>
        <dbReference type="ARBA" id="ARBA00021200"/>
    </source>
</evidence>
<feature type="chain" id="PRO_5043138505" description="Protein amnionless" evidence="10">
    <location>
        <begin position="21"/>
        <end position="175"/>
    </location>
</feature>
<sequence length="175" mass="19416">MSVPKNILFLLPLQVILVKGSTYVIRRTNVLENALNWEDGNIPCEGDRIRFEDKKVTTALANGDGLKTLSIDLPDDGIIFFGERMEMGKPGSWQCKMRPEPEEVYFKRSPPLAFHNGSNWAELIGGQEIRPILHALQVPSSQDVAVIAADSSSRILIDDFVTVGTLMFANKVSES</sequence>